<dbReference type="NCBIfam" id="TIGR01552">
    <property type="entry name" value="phd_fam"/>
    <property type="match status" value="1"/>
</dbReference>
<dbReference type="InterPro" id="IPR036165">
    <property type="entry name" value="YefM-like_sf"/>
</dbReference>
<dbReference type="SUPFAM" id="SSF143120">
    <property type="entry name" value="YefM-like"/>
    <property type="match status" value="1"/>
</dbReference>
<organism evidence="3 4">
    <name type="scientific">Bosea lupini</name>
    <dbReference type="NCBI Taxonomy" id="1036779"/>
    <lineage>
        <taxon>Bacteria</taxon>
        <taxon>Pseudomonadati</taxon>
        <taxon>Pseudomonadota</taxon>
        <taxon>Alphaproteobacteria</taxon>
        <taxon>Hyphomicrobiales</taxon>
        <taxon>Boseaceae</taxon>
        <taxon>Bosea</taxon>
    </lineage>
</organism>
<dbReference type="Proteomes" id="UP000199664">
    <property type="component" value="Unassembled WGS sequence"/>
</dbReference>
<proteinExistence type="inferred from homology"/>
<dbReference type="Gene3D" id="3.40.1620.10">
    <property type="entry name" value="YefM-like domain"/>
    <property type="match status" value="1"/>
</dbReference>
<dbReference type="RefSeq" id="WP_091838311.1">
    <property type="nucleotide sequence ID" value="NZ_FOAN01000006.1"/>
</dbReference>
<accession>A0A1H7UDQ4</accession>
<evidence type="ECO:0000256" key="1">
    <source>
        <dbReference type="ARBA" id="ARBA00009981"/>
    </source>
</evidence>
<evidence type="ECO:0000313" key="3">
    <source>
        <dbReference type="EMBL" id="SEL94959.1"/>
    </source>
</evidence>
<evidence type="ECO:0000313" key="4">
    <source>
        <dbReference type="Proteomes" id="UP000199664"/>
    </source>
</evidence>
<dbReference type="PANTHER" id="PTHR35377">
    <property type="entry name" value="ANTITOXIN VAPB49-RELATED-RELATED"/>
    <property type="match status" value="1"/>
</dbReference>
<sequence length="80" mass="8866">MKSVALAEVKAHLSALIDAVEAGESISITRHGKPVAQLIAVEKPRMPLDIAKLRAHLATMPMQEEDGGEFMRRIRDEARY</sequence>
<comment type="function">
    <text evidence="2">Antitoxin component of a type II toxin-antitoxin (TA) system.</text>
</comment>
<dbReference type="InterPro" id="IPR051416">
    <property type="entry name" value="phD-YefM_TA_antitoxins"/>
</dbReference>
<evidence type="ECO:0000256" key="2">
    <source>
        <dbReference type="RuleBase" id="RU362080"/>
    </source>
</evidence>
<comment type="similarity">
    <text evidence="1 2">Belongs to the phD/YefM antitoxin family.</text>
</comment>
<dbReference type="STRING" id="1036779.SAMN04515666_106225"/>
<reference evidence="4" key="1">
    <citation type="submission" date="2016-10" db="EMBL/GenBank/DDBJ databases">
        <authorList>
            <person name="Varghese N."/>
            <person name="Submissions S."/>
        </authorList>
    </citation>
    <scope>NUCLEOTIDE SEQUENCE [LARGE SCALE GENOMIC DNA]</scope>
    <source>
        <strain evidence="4">LMG 26383,CCUG 61248,R- 45681</strain>
    </source>
</reference>
<protein>
    <recommendedName>
        <fullName evidence="2">Antitoxin</fullName>
    </recommendedName>
</protein>
<name>A0A1H7UDQ4_9HYPH</name>
<dbReference type="Pfam" id="PF02604">
    <property type="entry name" value="PhdYeFM_antitox"/>
    <property type="match status" value="1"/>
</dbReference>
<dbReference type="EMBL" id="FOAN01000006">
    <property type="protein sequence ID" value="SEL94959.1"/>
    <property type="molecule type" value="Genomic_DNA"/>
</dbReference>
<dbReference type="OrthoDB" id="9800503at2"/>
<keyword evidence="4" id="KW-1185">Reference proteome</keyword>
<dbReference type="InterPro" id="IPR006442">
    <property type="entry name" value="Antitoxin_Phd/YefM"/>
</dbReference>
<gene>
    <name evidence="3" type="ORF">SAMN04515666_106225</name>
</gene>
<dbReference type="AlphaFoldDB" id="A0A1H7UDQ4"/>